<dbReference type="STRING" id="1742973.COMA2_40194"/>
<name>A0A0S4LSP4_9BACT</name>
<proteinExistence type="predicted"/>
<dbReference type="EMBL" id="CZPZ01000031">
    <property type="protein sequence ID" value="CUS38114.1"/>
    <property type="molecule type" value="Genomic_DNA"/>
</dbReference>
<dbReference type="Proteomes" id="UP000198736">
    <property type="component" value="Unassembled WGS sequence"/>
</dbReference>
<evidence type="ECO:0000313" key="1">
    <source>
        <dbReference type="EMBL" id="CUS38114.1"/>
    </source>
</evidence>
<gene>
    <name evidence="1" type="ORF">COMA2_40194</name>
</gene>
<organism evidence="1 2">
    <name type="scientific">Candidatus Nitrospira nitrificans</name>
    <dbReference type="NCBI Taxonomy" id="1742973"/>
    <lineage>
        <taxon>Bacteria</taxon>
        <taxon>Pseudomonadati</taxon>
        <taxon>Nitrospirota</taxon>
        <taxon>Nitrospiria</taxon>
        <taxon>Nitrospirales</taxon>
        <taxon>Nitrospiraceae</taxon>
        <taxon>Nitrospira</taxon>
    </lineage>
</organism>
<keyword evidence="2" id="KW-1185">Reference proteome</keyword>
<dbReference type="AlphaFoldDB" id="A0A0S4LSP4"/>
<evidence type="ECO:0000313" key="2">
    <source>
        <dbReference type="Proteomes" id="UP000198736"/>
    </source>
</evidence>
<accession>A0A0S4LSP4</accession>
<protein>
    <submittedName>
        <fullName evidence="1">Uncharacterized protein</fullName>
    </submittedName>
</protein>
<sequence>MPLLFHRIPAAAVRTAAEPPWRLMSTGLARKDNLGFQKRPREEEGNRRCILMYARRE</sequence>
<reference evidence="2" key="1">
    <citation type="submission" date="2015-10" db="EMBL/GenBank/DDBJ databases">
        <authorList>
            <person name="Luecker S."/>
            <person name="Luecker S."/>
        </authorList>
    </citation>
    <scope>NUCLEOTIDE SEQUENCE [LARGE SCALE GENOMIC DNA]</scope>
</reference>